<dbReference type="EMBL" id="VSSQ01005859">
    <property type="protein sequence ID" value="MPM30692.1"/>
    <property type="molecule type" value="Genomic_DNA"/>
</dbReference>
<organism evidence="1">
    <name type="scientific">bioreactor metagenome</name>
    <dbReference type="NCBI Taxonomy" id="1076179"/>
    <lineage>
        <taxon>unclassified sequences</taxon>
        <taxon>metagenomes</taxon>
        <taxon>ecological metagenomes</taxon>
    </lineage>
</organism>
<protein>
    <recommendedName>
        <fullName evidence="2">DUF4364 domain-containing protein</fullName>
    </recommendedName>
</protein>
<comment type="caution">
    <text evidence="1">The sequence shown here is derived from an EMBL/GenBank/DDBJ whole genome shotgun (WGS) entry which is preliminary data.</text>
</comment>
<gene>
    <name evidence="1" type="ORF">SDC9_77242</name>
</gene>
<dbReference type="Pfam" id="PF14277">
    <property type="entry name" value="DUF4364"/>
    <property type="match status" value="1"/>
</dbReference>
<dbReference type="InterPro" id="IPR025374">
    <property type="entry name" value="DUF4364"/>
</dbReference>
<sequence length="175" mass="19424">MTRFGFIHDKLDIKILILYLMARVAAPIDFAALTDLALCDEGVDYFLFAEAVSELVATGHLTLEEGRYGITEKGKRNGSVCEDSLPYSVRQKSDASLSRLNTGLRRNAQVRAQVLPRTDGTFTLNLALDDDMGNLFTLELLTASREQGDTLAQRFLSHPEQTYHGILNVLLSSDE</sequence>
<dbReference type="AlphaFoldDB" id="A0A644YQ00"/>
<accession>A0A644YQ00</accession>
<reference evidence="1" key="1">
    <citation type="submission" date="2019-08" db="EMBL/GenBank/DDBJ databases">
        <authorList>
            <person name="Kucharzyk K."/>
            <person name="Murdoch R.W."/>
            <person name="Higgins S."/>
            <person name="Loffler F."/>
        </authorList>
    </citation>
    <scope>NUCLEOTIDE SEQUENCE</scope>
</reference>
<evidence type="ECO:0000313" key="1">
    <source>
        <dbReference type="EMBL" id="MPM30692.1"/>
    </source>
</evidence>
<name>A0A644YQ00_9ZZZZ</name>
<evidence type="ECO:0008006" key="2">
    <source>
        <dbReference type="Google" id="ProtNLM"/>
    </source>
</evidence>
<proteinExistence type="predicted"/>